<dbReference type="InterPro" id="IPR051793">
    <property type="entry name" value="NADH:flavin_oxidoreductase"/>
</dbReference>
<evidence type="ECO:0000313" key="11">
    <source>
        <dbReference type="EMBL" id="GAA0566228.1"/>
    </source>
</evidence>
<dbReference type="Pfam" id="PF00724">
    <property type="entry name" value="Oxidored_FMN"/>
    <property type="match status" value="1"/>
</dbReference>
<evidence type="ECO:0000256" key="5">
    <source>
        <dbReference type="ARBA" id="ARBA00022643"/>
    </source>
</evidence>
<evidence type="ECO:0000256" key="9">
    <source>
        <dbReference type="ARBA" id="ARBA00023014"/>
    </source>
</evidence>
<dbReference type="SUPFAM" id="SSF51971">
    <property type="entry name" value="Nucleotide-binding domain"/>
    <property type="match status" value="1"/>
</dbReference>
<evidence type="ECO:0000256" key="1">
    <source>
        <dbReference type="ARBA" id="ARBA00001917"/>
    </source>
</evidence>
<dbReference type="PANTHER" id="PTHR42917:SF2">
    <property type="entry name" value="2,4-DIENOYL-COA REDUCTASE [(2E)-ENOYL-COA-PRODUCING]"/>
    <property type="match status" value="1"/>
</dbReference>
<name>A0ABP3PFN9_SACER</name>
<keyword evidence="12" id="KW-1185">Reference proteome</keyword>
<gene>
    <name evidence="11" type="ORF">GCM10009533_72010</name>
</gene>
<feature type="domain" description="NADH:flavin oxidoreductase/NADH oxidase N-terminal" evidence="10">
    <location>
        <begin position="24"/>
        <end position="344"/>
    </location>
</feature>
<dbReference type="PANTHER" id="PTHR42917">
    <property type="entry name" value="2,4-DIENOYL-COA REDUCTASE"/>
    <property type="match status" value="1"/>
</dbReference>
<dbReference type="InterPro" id="IPR001155">
    <property type="entry name" value="OxRdtase_FMN_N"/>
</dbReference>
<keyword evidence="6" id="KW-0479">Metal-binding</keyword>
<keyword evidence="5" id="KW-0288">FMN</keyword>
<dbReference type="CDD" id="cd02803">
    <property type="entry name" value="OYE_like_FMN_family"/>
    <property type="match status" value="1"/>
</dbReference>
<dbReference type="InterPro" id="IPR013785">
    <property type="entry name" value="Aldolase_TIM"/>
</dbReference>
<comment type="cofactor">
    <cofactor evidence="1">
        <name>FMN</name>
        <dbReference type="ChEBI" id="CHEBI:58210"/>
    </cofactor>
</comment>
<comment type="cofactor">
    <cofactor evidence="2">
        <name>[4Fe-4S] cluster</name>
        <dbReference type="ChEBI" id="CHEBI:49883"/>
    </cofactor>
</comment>
<dbReference type="EMBL" id="BAAAGS010000128">
    <property type="protein sequence ID" value="GAA0566228.1"/>
    <property type="molecule type" value="Genomic_DNA"/>
</dbReference>
<dbReference type="SUPFAM" id="SSF51395">
    <property type="entry name" value="FMN-linked oxidoreductases"/>
    <property type="match status" value="1"/>
</dbReference>
<dbReference type="PRINTS" id="PR00419">
    <property type="entry name" value="ADXRDTASE"/>
</dbReference>
<reference evidence="12" key="1">
    <citation type="journal article" date="2019" name="Int. J. Syst. Evol. Microbiol.">
        <title>The Global Catalogue of Microorganisms (GCM) 10K type strain sequencing project: providing services to taxonomists for standard genome sequencing and annotation.</title>
        <authorList>
            <consortium name="The Broad Institute Genomics Platform"/>
            <consortium name="The Broad Institute Genome Sequencing Center for Infectious Disease"/>
            <person name="Wu L."/>
            <person name="Ma J."/>
        </authorList>
    </citation>
    <scope>NUCLEOTIDE SEQUENCE [LARGE SCALE GENOMIC DNA]</scope>
    <source>
        <strain evidence="12">JCM 10303</strain>
    </source>
</reference>
<evidence type="ECO:0000256" key="8">
    <source>
        <dbReference type="ARBA" id="ARBA00023004"/>
    </source>
</evidence>
<evidence type="ECO:0000256" key="4">
    <source>
        <dbReference type="ARBA" id="ARBA00022630"/>
    </source>
</evidence>
<keyword evidence="8" id="KW-0408">Iron</keyword>
<dbReference type="InterPro" id="IPR036188">
    <property type="entry name" value="FAD/NAD-bd_sf"/>
</dbReference>
<sequence>MADSAQAISGRNPAVGAPLAAASPFEIANLRLANRLVAAAHATAAVVDGAPTTADAAYWRRLARGGVSMVITGGTVVARESTIRQRYLTEAWRPEIRDALRRRAQAITSSGAVAIAQLVHLGRETLGAASHYAPVSAGAVRSPREPTAPFPMTTAEIRRVVDQFRMSAANAVSAGFHGVELSAGHGYLLAQFLSRATNTRTDEYGGSPDRRIALLSQVIDAVRAEIGAAPIGVRVSVEGGAESGLDLDDLLDLLPRLHNASRFDYLNVTTGVRNSYVQGMATTSPPLLASVDRLRAALDVPLLVSQSFRTTADIEAALRSGADLVGVARALIADPDFPKKVLAGAERSVRPCTACNEDCRTFEPTALCTVNPELAPPGLTVRPASPLLLSRARVSGGAGVAVVGAGPAGMECALNLGRNGVPVTVFEHADEVGGQLRSAGSAPWRSEWRRFVDYQCAQVHDTGARLVLGHAPAGSDLAEHSHVVLATGAEETGARIAGEVAPIPSTDFLARAGKLTRRGGTVAVLDDGFGWWSGIGAVEAALAAGAREVLMITPGAGFASGLSLENRTQLLQRLAGAALRIIPLTTVTGGTGHRLTLTSLLDGRKSYVEADVLVVVGERRPRKYHHAAAAQQTVRAIGDCVVPRRLSHAVAEGRAAAEAILAELGLTAPVPS</sequence>
<evidence type="ECO:0000256" key="6">
    <source>
        <dbReference type="ARBA" id="ARBA00022723"/>
    </source>
</evidence>
<protein>
    <recommendedName>
        <fullName evidence="10">NADH:flavin oxidoreductase/NADH oxidase N-terminal domain-containing protein</fullName>
    </recommendedName>
</protein>
<comment type="caution">
    <text evidence="11">The sequence shown here is derived from an EMBL/GenBank/DDBJ whole genome shotgun (WGS) entry which is preliminary data.</text>
</comment>
<dbReference type="RefSeq" id="WP_011873818.1">
    <property type="nucleotide sequence ID" value="NZ_BAAAGS010000128.1"/>
</dbReference>
<keyword evidence="7" id="KW-0560">Oxidoreductase</keyword>
<evidence type="ECO:0000256" key="2">
    <source>
        <dbReference type="ARBA" id="ARBA00001966"/>
    </source>
</evidence>
<evidence type="ECO:0000259" key="10">
    <source>
        <dbReference type="Pfam" id="PF00724"/>
    </source>
</evidence>
<dbReference type="Pfam" id="PF13450">
    <property type="entry name" value="NAD_binding_8"/>
    <property type="match status" value="1"/>
</dbReference>
<evidence type="ECO:0000313" key="12">
    <source>
        <dbReference type="Proteomes" id="UP001500729"/>
    </source>
</evidence>
<dbReference type="Gene3D" id="3.20.20.70">
    <property type="entry name" value="Aldolase class I"/>
    <property type="match status" value="1"/>
</dbReference>
<dbReference type="Proteomes" id="UP001500729">
    <property type="component" value="Unassembled WGS sequence"/>
</dbReference>
<organism evidence="11 12">
    <name type="scientific">Saccharopolyspora erythraea</name>
    <name type="common">Streptomyces erythraeus</name>
    <dbReference type="NCBI Taxonomy" id="1836"/>
    <lineage>
        <taxon>Bacteria</taxon>
        <taxon>Bacillati</taxon>
        <taxon>Actinomycetota</taxon>
        <taxon>Actinomycetes</taxon>
        <taxon>Pseudonocardiales</taxon>
        <taxon>Pseudonocardiaceae</taxon>
        <taxon>Saccharopolyspora</taxon>
    </lineage>
</organism>
<evidence type="ECO:0000256" key="7">
    <source>
        <dbReference type="ARBA" id="ARBA00023002"/>
    </source>
</evidence>
<proteinExistence type="inferred from homology"/>
<keyword evidence="4" id="KW-0285">Flavoprotein</keyword>
<dbReference type="Gene3D" id="3.50.50.60">
    <property type="entry name" value="FAD/NAD(P)-binding domain"/>
    <property type="match status" value="1"/>
</dbReference>
<accession>A0ABP3PFN9</accession>
<comment type="similarity">
    <text evidence="3">In the N-terminal section; belongs to the NADH:flavin oxidoreductase/NADH oxidase family.</text>
</comment>
<dbReference type="Gene3D" id="3.40.50.720">
    <property type="entry name" value="NAD(P)-binding Rossmann-like Domain"/>
    <property type="match status" value="1"/>
</dbReference>
<keyword evidence="9" id="KW-0411">Iron-sulfur</keyword>
<evidence type="ECO:0000256" key="3">
    <source>
        <dbReference type="ARBA" id="ARBA00011048"/>
    </source>
</evidence>